<feature type="transmembrane region" description="Helical" evidence="1">
    <location>
        <begin position="423"/>
        <end position="439"/>
    </location>
</feature>
<feature type="transmembrane region" description="Helical" evidence="1">
    <location>
        <begin position="338"/>
        <end position="356"/>
    </location>
</feature>
<feature type="transmembrane region" description="Helical" evidence="1">
    <location>
        <begin position="285"/>
        <end position="302"/>
    </location>
</feature>
<dbReference type="AlphaFoldDB" id="A0A1G8BP45"/>
<evidence type="ECO:0000313" key="2">
    <source>
        <dbReference type="EMBL" id="SDH34913.1"/>
    </source>
</evidence>
<organism evidence="2 3">
    <name type="scientific">Arthrobacter subterraneus</name>
    <dbReference type="NCBI Taxonomy" id="335973"/>
    <lineage>
        <taxon>Bacteria</taxon>
        <taxon>Bacillati</taxon>
        <taxon>Actinomycetota</taxon>
        <taxon>Actinomycetes</taxon>
        <taxon>Micrococcales</taxon>
        <taxon>Micrococcaceae</taxon>
        <taxon>Arthrobacter</taxon>
    </lineage>
</organism>
<feature type="transmembrane region" description="Helical" evidence="1">
    <location>
        <begin position="191"/>
        <end position="212"/>
    </location>
</feature>
<dbReference type="RefSeq" id="WP_090584071.1">
    <property type="nucleotide sequence ID" value="NZ_FNDT01000001.1"/>
</dbReference>
<keyword evidence="1" id="KW-0472">Membrane</keyword>
<keyword evidence="1" id="KW-0812">Transmembrane</keyword>
<dbReference type="EMBL" id="FNDT01000001">
    <property type="protein sequence ID" value="SDH34913.1"/>
    <property type="molecule type" value="Genomic_DNA"/>
</dbReference>
<dbReference type="Pfam" id="PF20176">
    <property type="entry name" value="DUF6541"/>
    <property type="match status" value="1"/>
</dbReference>
<dbReference type="InterPro" id="IPR046671">
    <property type="entry name" value="DUF6541"/>
</dbReference>
<protein>
    <submittedName>
        <fullName evidence="2">Uncharacterized protein</fullName>
    </submittedName>
</protein>
<name>A0A1G8BP45_9MICC</name>
<keyword evidence="3" id="KW-1185">Reference proteome</keyword>
<feature type="transmembrane region" description="Helical" evidence="1">
    <location>
        <begin position="219"/>
        <end position="238"/>
    </location>
</feature>
<feature type="transmembrane region" description="Helical" evidence="1">
    <location>
        <begin position="308"/>
        <end position="326"/>
    </location>
</feature>
<evidence type="ECO:0000256" key="1">
    <source>
        <dbReference type="SAM" id="Phobius"/>
    </source>
</evidence>
<feature type="transmembrane region" description="Helical" evidence="1">
    <location>
        <begin position="400"/>
        <end position="418"/>
    </location>
</feature>
<reference evidence="2 3" key="1">
    <citation type="submission" date="2016-10" db="EMBL/GenBank/DDBJ databases">
        <authorList>
            <person name="de Groot N.N."/>
        </authorList>
    </citation>
    <scope>NUCLEOTIDE SEQUENCE [LARGE SCALE GENOMIC DNA]</scope>
    <source>
        <strain evidence="2 3">NP_1H</strain>
    </source>
</reference>
<dbReference type="STRING" id="335973.SAMN04488693_10112"/>
<sequence>MLQEITHLAALAPVGLIAAAILVLPGLLVLLPIGTPLPAALVLAPAVGLVPLSVAGVVLAALDIPWNLTTAALAMAVAFGIFWLVGRRFRFDRKVVPDYGWLFVSALGAAVAASSLLTVVALHRGMGSLDTASQGWDPIFHMNAVQWIRESGQATPWSVSPIFAAGGSYYPVGWHLVVSLIPDDVVAASNISTLVIGGLLWPAGLAYLASVIFPERRGIWLLAPVLGAPYISFPFAQLMRSGQWPNGLGTALVPAALAILILTLRLLRTSPRERLAGQGFWHRRVLPTVLVAVLTLGGAAAAHPGAVMAVAVAAGPFVVAYGVPWLGRAFRHHRKSAVIAVTAGVGLFITAAAVLGQSRLLESVMSYNRSVRAELPEAVPFAVFDLATFPVLQPPDIDGFNLYVGLLAAVGALACLILRGHRALAVGWISFVLLHILAAGPENPARWLTGFWYKDTQRIAPMIAMTGALLAAWTVDQLARGAAGVVQRAMEGRGARAHRLGSGYAASAIALLLVAAIYVASDNFRAAERIAVTARNYSVGASGMGVLAAGEQDFIDEASRLLPDDAVVIGDPFNGETYFYTLGQRRVVYTQLGSATSGNEAKEYLRTSFNGIHSDPAVCRALGSLGVTHFYEDQPGMSHASDGLADWPGFYGTDTAQGFEVVHRRGPHTLYRITAC</sequence>
<feature type="transmembrane region" description="Helical" evidence="1">
    <location>
        <begin position="68"/>
        <end position="86"/>
    </location>
</feature>
<gene>
    <name evidence="2" type="ORF">SAMN04488693_10112</name>
</gene>
<feature type="transmembrane region" description="Helical" evidence="1">
    <location>
        <begin position="98"/>
        <end position="122"/>
    </location>
</feature>
<dbReference type="Proteomes" id="UP000199258">
    <property type="component" value="Unassembled WGS sequence"/>
</dbReference>
<evidence type="ECO:0000313" key="3">
    <source>
        <dbReference type="Proteomes" id="UP000199258"/>
    </source>
</evidence>
<keyword evidence="1" id="KW-1133">Transmembrane helix</keyword>
<feature type="transmembrane region" description="Helical" evidence="1">
    <location>
        <begin position="12"/>
        <end position="33"/>
    </location>
</feature>
<proteinExistence type="predicted"/>
<feature type="transmembrane region" description="Helical" evidence="1">
    <location>
        <begin position="244"/>
        <end position="264"/>
    </location>
</feature>
<feature type="transmembrane region" description="Helical" evidence="1">
    <location>
        <begin position="459"/>
        <end position="479"/>
    </location>
</feature>
<dbReference type="OrthoDB" id="3169698at2"/>
<feature type="transmembrane region" description="Helical" evidence="1">
    <location>
        <begin position="500"/>
        <end position="520"/>
    </location>
</feature>
<accession>A0A1G8BP45</accession>
<feature type="transmembrane region" description="Helical" evidence="1">
    <location>
        <begin position="40"/>
        <end position="62"/>
    </location>
</feature>